<reference evidence="1" key="1">
    <citation type="submission" date="2022-10" db="EMBL/GenBank/DDBJ databases">
        <title>Complete Genome of Trichothecium roseum strain YXFP-22015, a Plant Pathogen Isolated from Citrus.</title>
        <authorList>
            <person name="Wang Y."/>
            <person name="Zhu L."/>
        </authorList>
    </citation>
    <scope>NUCLEOTIDE SEQUENCE</scope>
    <source>
        <strain evidence="1">YXFP-22015</strain>
    </source>
</reference>
<sequence length="819" mass="90808">MEQRAWAAEALIARSTGQEALNHAIHAAQLYYEALNQTKDKNEASRLTKKLQKLLAYGEKLKKDIKDQRSPSEEILQQASNLLGNHFPPWVAEPPQINFELPADAEPFTDRAQFSLSFAQTENFAGWLRPRRLFLDDRADVDSGVLMVPHAPCDLVQDITTDCSVVAGLSAAIGLFTKTHSILSSMIYPYDHSKKCPKVSPSGKYILRLNFNGCYRQVVIDDRLPASKNNRKLFVVDRANPKLLWPALLEKAYLKVRGGYDFPGSNSGTDLWVLTGWIPEQIFLSKEDLDINEVWARIKASHDKGDVVITIGTGCISSEEEEATGLIGEHDYAIQGLDDADGQCRLLVKNPWCSGPVWQGSWFSTNPVAQEDASAEDETGGNTNVWVTLDDVQHNFESMYLNWNPGLFAYRQDHHFAWETPPDLLKSTLLRNPQFSITSAMGGPMWILVNRHFVDAELEIIRRPTDTMAAVSRRLGFMSILVFDSGGRRVQVAEGDTYRGPYVDSPQTLARLDVSAGKSYTVVVDQQEFPLNRYTFTLSTFSHVPARVTEAIEPLSQSKEATGSWTRRTAGGNAACSTYVINPQYKLHLVEATSLSILLSTNNSDIPLHVDLVWAQGKRARRVASKDLVASSGEYRRGCALVSSTDVEAGTYTLVCSTYEPGQIADFNLRLTAMYPIELEPIPASTAGQMRLSSSPLQVSEKDSRMRANIAASRLSRATACISVVSDHESRRASNTSVRLAVIRGWGPDQTIVAETGDGEFQELVTMLETPSFDLDPELIQREGLFLVVEGIGMHGSSQELQVELLSDSPLQLGPWQSF</sequence>
<evidence type="ECO:0000313" key="1">
    <source>
        <dbReference type="EMBL" id="KAI9904503.1"/>
    </source>
</evidence>
<gene>
    <name evidence="1" type="ORF">N3K66_001032</name>
</gene>
<dbReference type="Proteomes" id="UP001163324">
    <property type="component" value="Chromosome 1"/>
</dbReference>
<accession>A0ACC0VFF6</accession>
<organism evidence="1 2">
    <name type="scientific">Trichothecium roseum</name>
    <dbReference type="NCBI Taxonomy" id="47278"/>
    <lineage>
        <taxon>Eukaryota</taxon>
        <taxon>Fungi</taxon>
        <taxon>Dikarya</taxon>
        <taxon>Ascomycota</taxon>
        <taxon>Pezizomycotina</taxon>
        <taxon>Sordariomycetes</taxon>
        <taxon>Hypocreomycetidae</taxon>
        <taxon>Hypocreales</taxon>
        <taxon>Hypocreales incertae sedis</taxon>
        <taxon>Trichothecium</taxon>
    </lineage>
</organism>
<name>A0ACC0VFF6_9HYPO</name>
<evidence type="ECO:0000313" key="2">
    <source>
        <dbReference type="Proteomes" id="UP001163324"/>
    </source>
</evidence>
<protein>
    <submittedName>
        <fullName evidence="1">Uncharacterized protein</fullName>
    </submittedName>
</protein>
<proteinExistence type="predicted"/>
<keyword evidence="2" id="KW-1185">Reference proteome</keyword>
<comment type="caution">
    <text evidence="1">The sequence shown here is derived from an EMBL/GenBank/DDBJ whole genome shotgun (WGS) entry which is preliminary data.</text>
</comment>
<dbReference type="EMBL" id="CM047940">
    <property type="protein sequence ID" value="KAI9904503.1"/>
    <property type="molecule type" value="Genomic_DNA"/>
</dbReference>